<dbReference type="FunFam" id="1.10.10.10:FF:000001">
    <property type="entry name" value="LysR family transcriptional regulator"/>
    <property type="match status" value="1"/>
</dbReference>
<evidence type="ECO:0000256" key="5">
    <source>
        <dbReference type="ARBA" id="ARBA00023163"/>
    </source>
</evidence>
<protein>
    <submittedName>
        <fullName evidence="7">LysR family transcriptional regulator</fullName>
    </submittedName>
</protein>
<sequence>MHFDLVDMRLFVAIAEARSITHGAERSALALASASARIKGMEAALGVPLLERQRRGVRLTAAGESLLDHARIVLHQMAAMQGELSAYARGLKARIHMLANTSGASEHLPKALASFLTKYPAISVDVEERESVEIATALASGAADIGLAVDAMLPEGLDRFPFCDDRLVLISPSGDEIAQRRQTNFRDVAARDFVGLTEVSALQSHIATHAAQLGVRLRVRARLRSFDAICQMVEAGVGVAIIPEAAARRYSRSIKIKTIRMTDPWTSRRLAICTRGRQSLPRPVQQLADHLRMFAKV</sequence>
<dbReference type="InterPro" id="IPR005119">
    <property type="entry name" value="LysR_subst-bd"/>
</dbReference>
<keyword evidence="3" id="KW-0805">Transcription regulation</keyword>
<dbReference type="InterPro" id="IPR036390">
    <property type="entry name" value="WH_DNA-bd_sf"/>
</dbReference>
<dbReference type="InterPro" id="IPR050950">
    <property type="entry name" value="HTH-type_LysR_regulators"/>
</dbReference>
<gene>
    <name evidence="7" type="ORF">G4V63_15965</name>
</gene>
<reference evidence="7" key="1">
    <citation type="submission" date="2020-02" db="EMBL/GenBank/DDBJ databases">
        <title>Draft genome sequence of Candidatus Afipia apatlaquensis IBT-C3, a potential strain for decolorization of textile dyes.</title>
        <authorList>
            <person name="Sanchez-Reyes A."/>
            <person name="Breton-Deval L."/>
            <person name="Mangelson H."/>
            <person name="Sanchez-Flores A."/>
        </authorList>
    </citation>
    <scope>NUCLEOTIDE SEQUENCE [LARGE SCALE GENOMIC DNA]</scope>
    <source>
        <strain evidence="7">IBT-C3</strain>
    </source>
</reference>
<dbReference type="Pfam" id="PF03466">
    <property type="entry name" value="LysR_substrate"/>
    <property type="match status" value="1"/>
</dbReference>
<comment type="caution">
    <text evidence="7">The sequence shown here is derived from an EMBL/GenBank/DDBJ whole genome shotgun (WGS) entry which is preliminary data.</text>
</comment>
<evidence type="ECO:0000256" key="1">
    <source>
        <dbReference type="ARBA" id="ARBA00003502"/>
    </source>
</evidence>
<dbReference type="GO" id="GO:0003700">
    <property type="term" value="F:DNA-binding transcription factor activity"/>
    <property type="evidence" value="ECO:0007669"/>
    <property type="project" value="InterPro"/>
</dbReference>
<dbReference type="EMBL" id="JAAMRR010000815">
    <property type="protein sequence ID" value="NGX96651.1"/>
    <property type="molecule type" value="Genomic_DNA"/>
</dbReference>
<keyword evidence="4" id="KW-0238">DNA-binding</keyword>
<dbReference type="PANTHER" id="PTHR30419:SF2">
    <property type="entry name" value="LYSR FAMILY TRANSCRIPTIONAL REGULATOR"/>
    <property type="match status" value="1"/>
</dbReference>
<evidence type="ECO:0000256" key="4">
    <source>
        <dbReference type="ARBA" id="ARBA00023125"/>
    </source>
</evidence>
<feature type="domain" description="HTH lysR-type" evidence="6">
    <location>
        <begin position="3"/>
        <end position="60"/>
    </location>
</feature>
<proteinExistence type="inferred from homology"/>
<dbReference type="AlphaFoldDB" id="A0A7C9VN27"/>
<dbReference type="InterPro" id="IPR000847">
    <property type="entry name" value="LysR_HTH_N"/>
</dbReference>
<accession>A0A7C9VN27</accession>
<dbReference type="InterPro" id="IPR036388">
    <property type="entry name" value="WH-like_DNA-bd_sf"/>
</dbReference>
<dbReference type="Proteomes" id="UP000480266">
    <property type="component" value="Unassembled WGS sequence"/>
</dbReference>
<evidence type="ECO:0000256" key="2">
    <source>
        <dbReference type="ARBA" id="ARBA00009437"/>
    </source>
</evidence>
<comment type="similarity">
    <text evidence="2">Belongs to the LysR transcriptional regulatory family.</text>
</comment>
<dbReference type="GO" id="GO:0005829">
    <property type="term" value="C:cytosol"/>
    <property type="evidence" value="ECO:0007669"/>
    <property type="project" value="TreeGrafter"/>
</dbReference>
<dbReference type="SUPFAM" id="SSF46785">
    <property type="entry name" value="Winged helix' DNA-binding domain"/>
    <property type="match status" value="1"/>
</dbReference>
<name>A0A7C9VN27_9BRAD</name>
<dbReference type="CDD" id="cd08421">
    <property type="entry name" value="PBP2_LTTR_like_1"/>
    <property type="match status" value="1"/>
</dbReference>
<dbReference type="PROSITE" id="PS50931">
    <property type="entry name" value="HTH_LYSR"/>
    <property type="match status" value="1"/>
</dbReference>
<evidence type="ECO:0000313" key="8">
    <source>
        <dbReference type="Proteomes" id="UP000480266"/>
    </source>
</evidence>
<dbReference type="PANTHER" id="PTHR30419">
    <property type="entry name" value="HTH-TYPE TRANSCRIPTIONAL REGULATOR YBHD"/>
    <property type="match status" value="1"/>
</dbReference>
<dbReference type="Gene3D" id="1.10.10.10">
    <property type="entry name" value="Winged helix-like DNA-binding domain superfamily/Winged helix DNA-binding domain"/>
    <property type="match status" value="1"/>
</dbReference>
<comment type="function">
    <text evidence="1">NodD regulates the expression of the nodABCFE genes which encode other nodulation proteins. NodD is also a negative regulator of its own expression. Binds flavonoids as inducers.</text>
</comment>
<dbReference type="Pfam" id="PF00126">
    <property type="entry name" value="HTH_1"/>
    <property type="match status" value="1"/>
</dbReference>
<evidence type="ECO:0000259" key="6">
    <source>
        <dbReference type="PROSITE" id="PS50931"/>
    </source>
</evidence>
<organism evidence="7 8">
    <name type="scientific">Candidatus Afipia apatlaquensis</name>
    <dbReference type="NCBI Taxonomy" id="2712852"/>
    <lineage>
        <taxon>Bacteria</taxon>
        <taxon>Pseudomonadati</taxon>
        <taxon>Pseudomonadota</taxon>
        <taxon>Alphaproteobacteria</taxon>
        <taxon>Hyphomicrobiales</taxon>
        <taxon>Nitrobacteraceae</taxon>
        <taxon>Afipia</taxon>
    </lineage>
</organism>
<keyword evidence="5" id="KW-0804">Transcription</keyword>
<dbReference type="SUPFAM" id="SSF53850">
    <property type="entry name" value="Periplasmic binding protein-like II"/>
    <property type="match status" value="1"/>
</dbReference>
<dbReference type="GO" id="GO:0003677">
    <property type="term" value="F:DNA binding"/>
    <property type="evidence" value="ECO:0007669"/>
    <property type="project" value="UniProtKB-KW"/>
</dbReference>
<evidence type="ECO:0000256" key="3">
    <source>
        <dbReference type="ARBA" id="ARBA00023015"/>
    </source>
</evidence>
<dbReference type="Gene3D" id="3.40.190.290">
    <property type="match status" value="1"/>
</dbReference>
<evidence type="ECO:0000313" key="7">
    <source>
        <dbReference type="EMBL" id="NGX96651.1"/>
    </source>
</evidence>
<keyword evidence="8" id="KW-1185">Reference proteome</keyword>